<evidence type="ECO:0000259" key="2">
    <source>
        <dbReference type="Pfam" id="PF26563"/>
    </source>
</evidence>
<dbReference type="eggNOG" id="COG0455">
    <property type="taxonomic scope" value="Bacteria"/>
</dbReference>
<dbReference type="GO" id="GO:0051782">
    <property type="term" value="P:negative regulation of cell division"/>
    <property type="evidence" value="ECO:0007669"/>
    <property type="project" value="TreeGrafter"/>
</dbReference>
<dbReference type="PANTHER" id="PTHR43384:SF11">
    <property type="entry name" value="SEPTUM SITE DETERMINING PROTEIN"/>
    <property type="match status" value="1"/>
</dbReference>
<accession>D6Y2Y4</accession>
<dbReference type="RefSeq" id="WP_013130478.1">
    <property type="nucleotide sequence ID" value="NC_014165.1"/>
</dbReference>
<dbReference type="Pfam" id="PF26563">
    <property type="entry name" value="Rv3660c_N"/>
    <property type="match status" value="1"/>
</dbReference>
<dbReference type="KEGG" id="tbi:Tbis_0213"/>
<dbReference type="Gene3D" id="3.40.50.300">
    <property type="entry name" value="P-loop containing nucleotide triphosphate hydrolases"/>
    <property type="match status" value="1"/>
</dbReference>
<dbReference type="EMBL" id="CP001874">
    <property type="protein sequence ID" value="ADG86945.1"/>
    <property type="molecule type" value="Genomic_DNA"/>
</dbReference>
<dbReference type="GO" id="GO:0005524">
    <property type="term" value="F:ATP binding"/>
    <property type="evidence" value="ECO:0007669"/>
    <property type="project" value="TreeGrafter"/>
</dbReference>
<dbReference type="GO" id="GO:0005829">
    <property type="term" value="C:cytosol"/>
    <property type="evidence" value="ECO:0007669"/>
    <property type="project" value="TreeGrafter"/>
</dbReference>
<dbReference type="InterPro" id="IPR022521">
    <property type="entry name" value="Rv3660c"/>
</dbReference>
<dbReference type="NCBIfam" id="TIGR03815">
    <property type="entry name" value="CpaE_hom_Actino"/>
    <property type="match status" value="1"/>
</dbReference>
<dbReference type="SUPFAM" id="SSF52540">
    <property type="entry name" value="P-loop containing nucleoside triphosphate hydrolases"/>
    <property type="match status" value="1"/>
</dbReference>
<keyword evidence="4" id="KW-1185">Reference proteome</keyword>
<dbReference type="GO" id="GO:0009898">
    <property type="term" value="C:cytoplasmic side of plasma membrane"/>
    <property type="evidence" value="ECO:0007669"/>
    <property type="project" value="TreeGrafter"/>
</dbReference>
<dbReference type="InterPro" id="IPR027417">
    <property type="entry name" value="P-loop_NTPase"/>
</dbReference>
<feature type="domain" description="Rv3660c-like CheY-like N-terminal" evidence="2">
    <location>
        <begin position="7"/>
        <end position="114"/>
    </location>
</feature>
<feature type="domain" description="CobQ/CobB/MinD/ParA nucleotide binding" evidence="1">
    <location>
        <begin position="121"/>
        <end position="157"/>
    </location>
</feature>
<evidence type="ECO:0000313" key="3">
    <source>
        <dbReference type="EMBL" id="ADG86945.1"/>
    </source>
</evidence>
<dbReference type="HOGENOM" id="CLU_042654_2_0_11"/>
<gene>
    <name evidence="3" type="ordered locus">Tbis_0213</name>
</gene>
<dbReference type="AlphaFoldDB" id="D6Y2Y4"/>
<dbReference type="Pfam" id="PF01656">
    <property type="entry name" value="CbiA"/>
    <property type="match status" value="1"/>
</dbReference>
<dbReference type="OrthoDB" id="3252838at2"/>
<dbReference type="Proteomes" id="UP000006640">
    <property type="component" value="Chromosome"/>
</dbReference>
<name>D6Y2Y4_THEBD</name>
<evidence type="ECO:0000313" key="4">
    <source>
        <dbReference type="Proteomes" id="UP000006640"/>
    </source>
</evidence>
<sequence>MQQPLAITHDQELLDDLLRMAVAAGVELDVARSAAQARPYWNHAPLVIVGGDIAGDLAAAGLPHRDRVLIVTRETADVDTWRTCVALGAQAVWELPEAERILVEELGEAADPPTRAGDVVCVVGGKGGAGATVLAAALAVTASRAGLRTLLIDADPLGGGIDVVLGQEEATGARWPDFVGREGRVGFAALQDALPTFGELTVLSWHRGEPAEIPRQAMRAVLDAGRRGCDLVVVDLPRHLGEGGEEALPRAARTLLVVPAEVRGALAAAQTLAVLRRHTSELYAVLRQGSLDPDVVGASLDIPCAGVLPELSGLTETLDRGDPLPLGRAPLGGFCTTLLRTLMEAR</sequence>
<proteinExistence type="predicted"/>
<organism evidence="3 4">
    <name type="scientific">Thermobispora bispora (strain ATCC 19993 / DSM 43833 / CBS 139.67 / JCM 10125 / KCTC 9307 / NBRC 14880 / R51)</name>
    <dbReference type="NCBI Taxonomy" id="469371"/>
    <lineage>
        <taxon>Bacteria</taxon>
        <taxon>Bacillati</taxon>
        <taxon>Actinomycetota</taxon>
        <taxon>Actinomycetes</taxon>
        <taxon>Streptosporangiales</taxon>
        <taxon>Streptosporangiaceae</taxon>
        <taxon>Thermobispora</taxon>
    </lineage>
</organism>
<dbReference type="STRING" id="469371.Tbis_0213"/>
<dbReference type="PANTHER" id="PTHR43384">
    <property type="entry name" value="SEPTUM SITE-DETERMINING PROTEIN MIND HOMOLOG, CHLOROPLASTIC-RELATED"/>
    <property type="match status" value="1"/>
</dbReference>
<dbReference type="InterPro" id="IPR002586">
    <property type="entry name" value="CobQ/CobB/MinD/ParA_Nub-bd_dom"/>
</dbReference>
<dbReference type="InterPro" id="IPR050625">
    <property type="entry name" value="ParA/MinD_ATPase"/>
</dbReference>
<protein>
    <submittedName>
        <fullName evidence="3">ATPase involved in chromosome partitioning-like protein</fullName>
    </submittedName>
</protein>
<reference evidence="3 4" key="1">
    <citation type="submission" date="2010-01" db="EMBL/GenBank/DDBJ databases">
        <title>The complete genome of Thermobispora bispora DSM 43833.</title>
        <authorList>
            <consortium name="US DOE Joint Genome Institute (JGI-PGF)"/>
            <person name="Lucas S."/>
            <person name="Copeland A."/>
            <person name="Lapidus A."/>
            <person name="Glavina del Rio T."/>
            <person name="Dalin E."/>
            <person name="Tice H."/>
            <person name="Bruce D."/>
            <person name="Goodwin L."/>
            <person name="Pitluck S."/>
            <person name="Kyrpides N."/>
            <person name="Mavromatis K."/>
            <person name="Ivanova N."/>
            <person name="Mikhailova N."/>
            <person name="Chertkov O."/>
            <person name="Brettin T."/>
            <person name="Detter J.C."/>
            <person name="Han C."/>
            <person name="Larimer F."/>
            <person name="Land M."/>
            <person name="Hauser L."/>
            <person name="Markowitz V."/>
            <person name="Cheng J.-F."/>
            <person name="Hugenholtz P."/>
            <person name="Woyke T."/>
            <person name="Wu D."/>
            <person name="Jando M."/>
            <person name="Schneider S."/>
            <person name="Klenk H.-P."/>
            <person name="Eisen J.A."/>
        </authorList>
    </citation>
    <scope>NUCLEOTIDE SEQUENCE [LARGE SCALE GENOMIC DNA]</scope>
    <source>
        <strain evidence="4">ATCC 19993 / DSM 43833 / CBS 139.67 / JCM 10125 / KCTC 9307 / NBRC 14880 / R51</strain>
    </source>
</reference>
<dbReference type="GO" id="GO:0016887">
    <property type="term" value="F:ATP hydrolysis activity"/>
    <property type="evidence" value="ECO:0007669"/>
    <property type="project" value="TreeGrafter"/>
</dbReference>
<dbReference type="InterPro" id="IPR059050">
    <property type="entry name" value="Rv3660c_N"/>
</dbReference>
<evidence type="ECO:0000259" key="1">
    <source>
        <dbReference type="Pfam" id="PF01656"/>
    </source>
</evidence>